<feature type="transmembrane region" description="Helical" evidence="2">
    <location>
        <begin position="78"/>
        <end position="105"/>
    </location>
</feature>
<evidence type="ECO:0000313" key="3">
    <source>
        <dbReference type="EMBL" id="QUV94382.1"/>
    </source>
</evidence>
<organism evidence="3 4">
    <name type="scientific">Chloracidobacterium sp. N</name>
    <dbReference type="NCBI Taxonomy" id="2821540"/>
    <lineage>
        <taxon>Bacteria</taxon>
        <taxon>Pseudomonadati</taxon>
        <taxon>Acidobacteriota</taxon>
        <taxon>Terriglobia</taxon>
        <taxon>Terriglobales</taxon>
        <taxon>Acidobacteriaceae</taxon>
        <taxon>Chloracidobacterium</taxon>
        <taxon>Chloracidobacterium aggregatum</taxon>
    </lineage>
</organism>
<feature type="compositionally biased region" description="Low complexity" evidence="1">
    <location>
        <begin position="333"/>
        <end position="344"/>
    </location>
</feature>
<protein>
    <recommendedName>
        <fullName evidence="5">Glycerophosphoryl diester phosphodiesterase membrane domain-containing protein</fullName>
    </recommendedName>
</protein>
<proteinExistence type="predicted"/>
<dbReference type="EMBL" id="CP072642">
    <property type="protein sequence ID" value="QUV94382.1"/>
    <property type="molecule type" value="Genomic_DNA"/>
</dbReference>
<keyword evidence="2" id="KW-0812">Transmembrane</keyword>
<keyword evidence="4" id="KW-1185">Reference proteome</keyword>
<feature type="transmembrane region" description="Helical" evidence="2">
    <location>
        <begin position="41"/>
        <end position="66"/>
    </location>
</feature>
<evidence type="ECO:0008006" key="5">
    <source>
        <dbReference type="Google" id="ProtNLM"/>
    </source>
</evidence>
<evidence type="ECO:0000256" key="2">
    <source>
        <dbReference type="SAM" id="Phobius"/>
    </source>
</evidence>
<gene>
    <name evidence="3" type="ORF">J8C05_02735</name>
</gene>
<feature type="region of interest" description="Disordered" evidence="1">
    <location>
        <begin position="333"/>
        <end position="362"/>
    </location>
</feature>
<feature type="transmembrane region" description="Helical" evidence="2">
    <location>
        <begin position="246"/>
        <end position="270"/>
    </location>
</feature>
<feature type="transmembrane region" description="Helical" evidence="2">
    <location>
        <begin position="181"/>
        <end position="208"/>
    </location>
</feature>
<keyword evidence="2" id="KW-1133">Transmembrane helix</keyword>
<reference evidence="3 4" key="1">
    <citation type="submission" date="2021-03" db="EMBL/GenBank/DDBJ databases">
        <title>Genomic and phenotypic characterization of Chloracidobacterium isolates provides evidence for multiple species.</title>
        <authorList>
            <person name="Saini M.K."/>
            <person name="Costas A.M.G."/>
            <person name="Tank M."/>
            <person name="Bryant D.A."/>
        </authorList>
    </citation>
    <scope>NUCLEOTIDE SEQUENCE [LARGE SCALE GENOMIC DNA]</scope>
    <source>
        <strain evidence="3 4">N</strain>
    </source>
</reference>
<evidence type="ECO:0000256" key="1">
    <source>
        <dbReference type="SAM" id="MobiDB-lite"/>
    </source>
</evidence>
<name>A0ABX8B1B6_9BACT</name>
<keyword evidence="2" id="KW-0472">Membrane</keyword>
<evidence type="ECO:0000313" key="4">
    <source>
        <dbReference type="Proteomes" id="UP000677668"/>
    </source>
</evidence>
<dbReference type="Proteomes" id="UP000677668">
    <property type="component" value="Chromosome 1"/>
</dbReference>
<sequence>MGTLSPGRSSELPSLHQLVDLEPLSTGDLIDRAVHIYRHNFAPLLALAAIPVVTSCTGTLLIAYTFTGLRESAATLPVLILGMTLGYSLTYLISPLLLMLITGGLTRTVADFVMLDVPIGFWRTWRMVGVRLWPLILTQLIGYVLFGMVISGLFFVGMIIAWTAIAMSFLVFGYLPSVLAGGLFTLLLFALTALGFVGYCAAVAQVALIPSVVMIEGRATWDSIVRALQLARGTIWRVVQITLFDLAIASAAISAIGIPFLVYVILNGYFEDLTRTPTWFILAFNVADQLGKLLTLPMATIAYCLLYFDMRVRREGYDVELLGARLESTAGVPASASVRPSVSRPAPPPAISPPTKTAAVPS</sequence>
<dbReference type="RefSeq" id="WP_211422679.1">
    <property type="nucleotide sequence ID" value="NZ_CP072642.1"/>
</dbReference>
<accession>A0ABX8B1B6</accession>
<feature type="transmembrane region" description="Helical" evidence="2">
    <location>
        <begin position="290"/>
        <end position="308"/>
    </location>
</feature>